<dbReference type="eggNOG" id="COG1024">
    <property type="taxonomic scope" value="Bacteria"/>
</dbReference>
<dbReference type="InterPro" id="IPR001753">
    <property type="entry name" value="Enoyl-CoA_hydra/iso"/>
</dbReference>
<dbReference type="Proteomes" id="UP000019849">
    <property type="component" value="Unassembled WGS sequence"/>
</dbReference>
<accession>A0A011UWC6</accession>
<dbReference type="Gene3D" id="3.90.226.10">
    <property type="entry name" value="2-enoyl-CoA Hydratase, Chain A, domain 1"/>
    <property type="match status" value="1"/>
</dbReference>
<dbReference type="PATRIC" id="fig|69279.3.peg.272"/>
<dbReference type="AlphaFoldDB" id="A0A011UWC6"/>
<dbReference type="Gene3D" id="1.10.12.10">
    <property type="entry name" value="Lyase 2-enoyl-coa Hydratase, Chain A, domain 2"/>
    <property type="match status" value="1"/>
</dbReference>
<proteinExistence type="inferred from homology"/>
<dbReference type="InterPro" id="IPR014748">
    <property type="entry name" value="Enoyl-CoA_hydra_C"/>
</dbReference>
<comment type="similarity">
    <text evidence="1">Belongs to the enoyl-CoA hydratase/isomerase family.</text>
</comment>
<dbReference type="PANTHER" id="PTHR11941">
    <property type="entry name" value="ENOYL-COA HYDRATASE-RELATED"/>
    <property type="match status" value="1"/>
</dbReference>
<sequence length="147" mass="16370">MELAMSCDIRIAADIAMFAAPEVKWSVLHGFGALVMPRSAPLGAVMELLMTGRRFDAQQAYRLGIVNRVVPVADLQKTIDDLADGICRKGPLAVRMTKEIVLRGREPPLNDGLRIYRELNKPIHLTEDSMEGAKAWAERRPARYAAR</sequence>
<dbReference type="Pfam" id="PF00378">
    <property type="entry name" value="ECH_1"/>
    <property type="match status" value="1"/>
</dbReference>
<dbReference type="PANTHER" id="PTHR11941:SF54">
    <property type="entry name" value="ENOYL-COA HYDRATASE, MITOCHONDRIAL"/>
    <property type="match status" value="1"/>
</dbReference>
<dbReference type="SUPFAM" id="SSF52096">
    <property type="entry name" value="ClpP/crotonase"/>
    <property type="match status" value="1"/>
</dbReference>
<dbReference type="RefSeq" id="WP_051520313.1">
    <property type="nucleotide sequence ID" value="NZ_KK073877.1"/>
</dbReference>
<reference evidence="3 4" key="1">
    <citation type="submission" date="2014-02" db="EMBL/GenBank/DDBJ databases">
        <title>Aquamicrobium defluvii Genome sequencing.</title>
        <authorList>
            <person name="Wang X."/>
        </authorList>
    </citation>
    <scope>NUCLEOTIDE SEQUENCE [LARGE SCALE GENOMIC DNA]</scope>
    <source>
        <strain evidence="3 4">W13Z1</strain>
    </source>
</reference>
<evidence type="ECO:0000313" key="3">
    <source>
        <dbReference type="EMBL" id="EXL10531.1"/>
    </source>
</evidence>
<name>A0A011UWC6_9HYPH</name>
<dbReference type="OrthoDB" id="9775794at2"/>
<keyword evidence="2" id="KW-0456">Lyase</keyword>
<evidence type="ECO:0000313" key="4">
    <source>
        <dbReference type="Proteomes" id="UP000019849"/>
    </source>
</evidence>
<evidence type="ECO:0000256" key="1">
    <source>
        <dbReference type="ARBA" id="ARBA00005254"/>
    </source>
</evidence>
<dbReference type="GO" id="GO:0016829">
    <property type="term" value="F:lyase activity"/>
    <property type="evidence" value="ECO:0007669"/>
    <property type="project" value="UniProtKB-KW"/>
</dbReference>
<dbReference type="STRING" id="69279.BG36_01325"/>
<dbReference type="GO" id="GO:0006635">
    <property type="term" value="P:fatty acid beta-oxidation"/>
    <property type="evidence" value="ECO:0007669"/>
    <property type="project" value="TreeGrafter"/>
</dbReference>
<dbReference type="InterPro" id="IPR029045">
    <property type="entry name" value="ClpP/crotonase-like_dom_sf"/>
</dbReference>
<organism evidence="3 4">
    <name type="scientific">Aquamicrobium defluvii</name>
    <dbReference type="NCBI Taxonomy" id="69279"/>
    <lineage>
        <taxon>Bacteria</taxon>
        <taxon>Pseudomonadati</taxon>
        <taxon>Pseudomonadota</taxon>
        <taxon>Alphaproteobacteria</taxon>
        <taxon>Hyphomicrobiales</taxon>
        <taxon>Phyllobacteriaceae</taxon>
        <taxon>Aquamicrobium</taxon>
    </lineage>
</organism>
<evidence type="ECO:0000256" key="2">
    <source>
        <dbReference type="ARBA" id="ARBA00023239"/>
    </source>
</evidence>
<comment type="caution">
    <text evidence="3">The sequence shown here is derived from an EMBL/GenBank/DDBJ whole genome shotgun (WGS) entry which is preliminary data.</text>
</comment>
<gene>
    <name evidence="3" type="ORF">BG36_01325</name>
</gene>
<dbReference type="HOGENOM" id="CLU_009834_20_1_5"/>
<dbReference type="CDD" id="cd06558">
    <property type="entry name" value="crotonase-like"/>
    <property type="match status" value="1"/>
</dbReference>
<dbReference type="EMBL" id="JENY01000001">
    <property type="protein sequence ID" value="EXL10531.1"/>
    <property type="molecule type" value="Genomic_DNA"/>
</dbReference>
<protein>
    <submittedName>
        <fullName evidence="3">Enoyl-CoA hydratase</fullName>
    </submittedName>
</protein>